<accession>A0ABN8RHA2</accession>
<protein>
    <recommendedName>
        <fullName evidence="4">SAM-dependent MTase TRM10-type domain-containing protein</fullName>
    </recommendedName>
</protein>
<keyword evidence="3" id="KW-0949">S-adenosyl-L-methionine</keyword>
<keyword evidence="6" id="KW-1185">Reference proteome</keyword>
<keyword evidence="1" id="KW-0489">Methyltransferase</keyword>
<dbReference type="Pfam" id="PF01207">
    <property type="entry name" value="Dus"/>
    <property type="match status" value="1"/>
</dbReference>
<dbReference type="InterPro" id="IPR038459">
    <property type="entry name" value="MT_TRM10-typ_sf"/>
</dbReference>
<evidence type="ECO:0000256" key="2">
    <source>
        <dbReference type="ARBA" id="ARBA00022679"/>
    </source>
</evidence>
<feature type="domain" description="SAM-dependent MTase TRM10-type" evidence="4">
    <location>
        <begin position="356"/>
        <end position="554"/>
    </location>
</feature>
<dbReference type="SUPFAM" id="SSF51395">
    <property type="entry name" value="FMN-linked oxidoreductases"/>
    <property type="match status" value="1"/>
</dbReference>
<dbReference type="PANTHER" id="PTHR13563:SF19">
    <property type="entry name" value="TRNA METHYLTRANSFERASE 10 HOMOLOG B"/>
    <property type="match status" value="1"/>
</dbReference>
<dbReference type="Gene3D" id="3.20.20.70">
    <property type="entry name" value="Aldolase class I"/>
    <property type="match status" value="1"/>
</dbReference>
<name>A0ABN8RHA2_9CNID</name>
<dbReference type="Proteomes" id="UP001159405">
    <property type="component" value="Unassembled WGS sequence"/>
</dbReference>
<comment type="caution">
    <text evidence="5">The sequence shown here is derived from an EMBL/GenBank/DDBJ whole genome shotgun (WGS) entry which is preliminary data.</text>
</comment>
<organism evidence="5 6">
    <name type="scientific">Porites lobata</name>
    <dbReference type="NCBI Taxonomy" id="104759"/>
    <lineage>
        <taxon>Eukaryota</taxon>
        <taxon>Metazoa</taxon>
        <taxon>Cnidaria</taxon>
        <taxon>Anthozoa</taxon>
        <taxon>Hexacorallia</taxon>
        <taxon>Scleractinia</taxon>
        <taxon>Fungiina</taxon>
        <taxon>Poritidae</taxon>
        <taxon>Porites</taxon>
    </lineage>
</organism>
<evidence type="ECO:0000256" key="3">
    <source>
        <dbReference type="ARBA" id="ARBA00022691"/>
    </source>
</evidence>
<dbReference type="InterPro" id="IPR035587">
    <property type="entry name" value="DUS-like_FMN-bd"/>
</dbReference>
<dbReference type="PROSITE" id="PS51675">
    <property type="entry name" value="SAM_MT_TRM10"/>
    <property type="match status" value="1"/>
</dbReference>
<keyword evidence="2" id="KW-0808">Transferase</keyword>
<dbReference type="InterPro" id="IPR028564">
    <property type="entry name" value="MT_TRM10-typ"/>
</dbReference>
<dbReference type="PANTHER" id="PTHR13563">
    <property type="entry name" value="TRNA (GUANINE-9-) METHYLTRANSFERASE"/>
    <property type="match status" value="1"/>
</dbReference>
<proteinExistence type="predicted"/>
<sequence length="620" mass="71234">MSTLKFLSNCRYIASPFSNLEDLSWRILLRNLGVHLCFTRSVTAVDCVGNTNNLIGSATKGHADRPLIVQLQPGNMDSIVQAVKELRNICDAVDITDFSSSSNSCSTDEDERWKSWLSCIHQIYQVCETPLLCKLPFSRQTVDDTIRKGKSLQEAGCQIILLHKHRPEKVNFLVTKNDWDAVKTICDSVSVPFILDVGSSSLWEIDRCIEYTGVQGIAVSDSLDANPALFCKKQPTVLDVVDQYLELCEVYNTPLPNIKQHLINFCGYYLSRFHGVTTQMEDIENLGEIRMLIGELKKEMSRLSKSEMKSLLRLKRKKETFKRRREEKQENGKCEIEPVTLKEEDHVPKLLKKKIQRERVENAIKNGGQRIAIDFTLSEDMSNKEVTKLAAQMRQLYGSNMKSVSPVFLHLTGLDTNGRVYRECVRQSLDFNKLLVHRTEESFLEVFDAEDIVYLTPDSPHVLEKLNSDKVYIIGGLVDHHVLRDRTKSRAEAKNVNTARLPIEEYMERKSKPGNHSFSKVLTVNQDTFQISCPNFFFFVTEGDNQFFDRNERVEQLCRKPTKHVGLRSIRQYLPLNERILLTTQLLSLYSCMAEQSGVQHQNVILDEFFVFRKEQLVLF</sequence>
<dbReference type="Gene3D" id="3.40.1280.30">
    <property type="match status" value="1"/>
</dbReference>
<evidence type="ECO:0000313" key="6">
    <source>
        <dbReference type="Proteomes" id="UP001159405"/>
    </source>
</evidence>
<reference evidence="5 6" key="1">
    <citation type="submission" date="2022-05" db="EMBL/GenBank/DDBJ databases">
        <authorList>
            <consortium name="Genoscope - CEA"/>
            <person name="William W."/>
        </authorList>
    </citation>
    <scope>NUCLEOTIDE SEQUENCE [LARGE SCALE GENOMIC DNA]</scope>
</reference>
<gene>
    <name evidence="5" type="ORF">PLOB_00020779</name>
</gene>
<dbReference type="InterPro" id="IPR013785">
    <property type="entry name" value="Aldolase_TIM"/>
</dbReference>
<evidence type="ECO:0000256" key="1">
    <source>
        <dbReference type="ARBA" id="ARBA00022603"/>
    </source>
</evidence>
<evidence type="ECO:0000313" key="5">
    <source>
        <dbReference type="EMBL" id="CAH3178392.1"/>
    </source>
</evidence>
<evidence type="ECO:0000259" key="4">
    <source>
        <dbReference type="PROSITE" id="PS51675"/>
    </source>
</evidence>
<dbReference type="InterPro" id="IPR007356">
    <property type="entry name" value="tRNA_m1G_MeTrfase_euk"/>
</dbReference>
<dbReference type="EMBL" id="CALNXK010000239">
    <property type="protein sequence ID" value="CAH3178392.1"/>
    <property type="molecule type" value="Genomic_DNA"/>
</dbReference>